<reference evidence="1" key="1">
    <citation type="submission" date="2014-09" db="EMBL/GenBank/DDBJ databases">
        <authorList>
            <person name="Magalhaes I.L.F."/>
            <person name="Oliveira U."/>
            <person name="Santos F.R."/>
            <person name="Vidigal T.H.D.A."/>
            <person name="Brescovit A.D."/>
            <person name="Santos A.J."/>
        </authorList>
    </citation>
    <scope>NUCLEOTIDE SEQUENCE</scope>
    <source>
        <tissue evidence="1">Shoot tissue taken approximately 20 cm above the soil surface</tissue>
    </source>
</reference>
<dbReference type="AlphaFoldDB" id="A0A0A8XZ43"/>
<name>A0A0A8XZ43_ARUDO</name>
<evidence type="ECO:0000313" key="1">
    <source>
        <dbReference type="EMBL" id="JAD17950.1"/>
    </source>
</evidence>
<accession>A0A0A8XZ43</accession>
<protein>
    <submittedName>
        <fullName evidence="1">Uncharacterized protein</fullName>
    </submittedName>
</protein>
<dbReference type="EMBL" id="GBRH01279945">
    <property type="protein sequence ID" value="JAD17950.1"/>
    <property type="molecule type" value="Transcribed_RNA"/>
</dbReference>
<proteinExistence type="predicted"/>
<reference evidence="1" key="2">
    <citation type="journal article" date="2015" name="Data Brief">
        <title>Shoot transcriptome of the giant reed, Arundo donax.</title>
        <authorList>
            <person name="Barrero R.A."/>
            <person name="Guerrero F.D."/>
            <person name="Moolhuijzen P."/>
            <person name="Goolsby J.A."/>
            <person name="Tidwell J."/>
            <person name="Bellgard S.E."/>
            <person name="Bellgard M.I."/>
        </authorList>
    </citation>
    <scope>NUCLEOTIDE SEQUENCE</scope>
    <source>
        <tissue evidence="1">Shoot tissue taken approximately 20 cm above the soil surface</tissue>
    </source>
</reference>
<sequence length="67" mass="7551">MPMLAVIFLNTDLTKRLKVLDFRSETTVLKFSNFHLPSHPPNTDALNPDDRVISRGIYSLCMAESTA</sequence>
<organism evidence="1">
    <name type="scientific">Arundo donax</name>
    <name type="common">Giant reed</name>
    <name type="synonym">Donax arundinaceus</name>
    <dbReference type="NCBI Taxonomy" id="35708"/>
    <lineage>
        <taxon>Eukaryota</taxon>
        <taxon>Viridiplantae</taxon>
        <taxon>Streptophyta</taxon>
        <taxon>Embryophyta</taxon>
        <taxon>Tracheophyta</taxon>
        <taxon>Spermatophyta</taxon>
        <taxon>Magnoliopsida</taxon>
        <taxon>Liliopsida</taxon>
        <taxon>Poales</taxon>
        <taxon>Poaceae</taxon>
        <taxon>PACMAD clade</taxon>
        <taxon>Arundinoideae</taxon>
        <taxon>Arundineae</taxon>
        <taxon>Arundo</taxon>
    </lineage>
</organism>